<evidence type="ECO:0000256" key="9">
    <source>
        <dbReference type="ARBA" id="ARBA00023136"/>
    </source>
</evidence>
<dbReference type="PROSITE" id="PS52016">
    <property type="entry name" value="TONB_DEPENDENT_REC_3"/>
    <property type="match status" value="1"/>
</dbReference>
<dbReference type="InterPro" id="IPR000531">
    <property type="entry name" value="Beta-barrel_TonB"/>
</dbReference>
<dbReference type="EMBL" id="DRGM01000191">
    <property type="protein sequence ID" value="HEA18639.1"/>
    <property type="molecule type" value="Genomic_DNA"/>
</dbReference>
<gene>
    <name evidence="16" type="ORF">ENH88_19765</name>
</gene>
<dbReference type="GO" id="GO:0006826">
    <property type="term" value="P:iron ion transport"/>
    <property type="evidence" value="ECO:0007669"/>
    <property type="project" value="UniProtKB-KW"/>
</dbReference>
<keyword evidence="6" id="KW-0408">Iron</keyword>
<organism evidence="16">
    <name type="scientific">Pseudoalteromonas prydzensis</name>
    <dbReference type="NCBI Taxonomy" id="182141"/>
    <lineage>
        <taxon>Bacteria</taxon>
        <taxon>Pseudomonadati</taxon>
        <taxon>Pseudomonadota</taxon>
        <taxon>Gammaproteobacteria</taxon>
        <taxon>Alteromonadales</taxon>
        <taxon>Pseudoalteromonadaceae</taxon>
        <taxon>Pseudoalteromonas</taxon>
    </lineage>
</organism>
<dbReference type="InterPro" id="IPR012910">
    <property type="entry name" value="Plug_dom"/>
</dbReference>
<dbReference type="PANTHER" id="PTHR32552">
    <property type="entry name" value="FERRICHROME IRON RECEPTOR-RELATED"/>
    <property type="match status" value="1"/>
</dbReference>
<keyword evidence="3 11" id="KW-1134">Transmembrane beta strand</keyword>
<dbReference type="Pfam" id="PF07715">
    <property type="entry name" value="Plug"/>
    <property type="match status" value="1"/>
</dbReference>
<evidence type="ECO:0000256" key="11">
    <source>
        <dbReference type="PROSITE-ProRule" id="PRU01360"/>
    </source>
</evidence>
<dbReference type="Gene3D" id="2.170.130.10">
    <property type="entry name" value="TonB-dependent receptor, plug domain"/>
    <property type="match status" value="1"/>
</dbReference>
<evidence type="ECO:0000256" key="7">
    <source>
        <dbReference type="ARBA" id="ARBA00023065"/>
    </source>
</evidence>
<keyword evidence="9 11" id="KW-0472">Membrane</keyword>
<dbReference type="Gene3D" id="2.40.170.20">
    <property type="entry name" value="TonB-dependent receptor, beta-barrel domain"/>
    <property type="match status" value="1"/>
</dbReference>
<name>A0A7V1GGF1_9GAMM</name>
<comment type="similarity">
    <text evidence="11 12">Belongs to the TonB-dependent receptor family.</text>
</comment>
<evidence type="ECO:0000256" key="1">
    <source>
        <dbReference type="ARBA" id="ARBA00004571"/>
    </source>
</evidence>
<keyword evidence="16" id="KW-0675">Receptor</keyword>
<reference evidence="16" key="1">
    <citation type="journal article" date="2020" name="mSystems">
        <title>Genome- and Community-Level Interaction Insights into Carbon Utilization and Element Cycling Functions of Hydrothermarchaeota in Hydrothermal Sediment.</title>
        <authorList>
            <person name="Zhou Z."/>
            <person name="Liu Y."/>
            <person name="Xu W."/>
            <person name="Pan J."/>
            <person name="Luo Z.H."/>
            <person name="Li M."/>
        </authorList>
    </citation>
    <scope>NUCLEOTIDE SEQUENCE [LARGE SCALE GENOMIC DNA]</scope>
    <source>
        <strain evidence="16">HyVt-346</strain>
    </source>
</reference>
<feature type="domain" description="TonB-dependent receptor-like beta-barrel" evidence="14">
    <location>
        <begin position="284"/>
        <end position="649"/>
    </location>
</feature>
<dbReference type="SUPFAM" id="SSF56935">
    <property type="entry name" value="Porins"/>
    <property type="match status" value="1"/>
</dbReference>
<keyword evidence="13" id="KW-0732">Signal</keyword>
<evidence type="ECO:0000256" key="5">
    <source>
        <dbReference type="ARBA" id="ARBA00022692"/>
    </source>
</evidence>
<dbReference type="InterPro" id="IPR036942">
    <property type="entry name" value="Beta-barrel_TonB_sf"/>
</dbReference>
<evidence type="ECO:0000259" key="14">
    <source>
        <dbReference type="Pfam" id="PF00593"/>
    </source>
</evidence>
<keyword evidence="10 11" id="KW-0998">Cell outer membrane</keyword>
<proteinExistence type="inferred from homology"/>
<comment type="subcellular location">
    <subcellularLocation>
        <location evidence="1 11">Cell outer membrane</location>
        <topology evidence="1 11">Multi-pass membrane protein</topology>
    </subcellularLocation>
</comment>
<evidence type="ECO:0000256" key="10">
    <source>
        <dbReference type="ARBA" id="ARBA00023237"/>
    </source>
</evidence>
<evidence type="ECO:0000256" key="13">
    <source>
        <dbReference type="SAM" id="SignalP"/>
    </source>
</evidence>
<keyword evidence="8 12" id="KW-0798">TonB box</keyword>
<keyword evidence="2 11" id="KW-0813">Transport</keyword>
<evidence type="ECO:0000313" key="16">
    <source>
        <dbReference type="EMBL" id="HEA18639.1"/>
    </source>
</evidence>
<keyword evidence="7" id="KW-0406">Ion transport</keyword>
<evidence type="ECO:0000256" key="12">
    <source>
        <dbReference type="RuleBase" id="RU003357"/>
    </source>
</evidence>
<keyword evidence="5 11" id="KW-0812">Transmembrane</keyword>
<dbReference type="RefSeq" id="WP_304184944.1">
    <property type="nucleotide sequence ID" value="NZ_DRGM01000191.1"/>
</dbReference>
<evidence type="ECO:0000256" key="8">
    <source>
        <dbReference type="ARBA" id="ARBA00023077"/>
    </source>
</evidence>
<dbReference type="Pfam" id="PF00593">
    <property type="entry name" value="TonB_dep_Rec_b-barrel"/>
    <property type="match status" value="1"/>
</dbReference>
<protein>
    <submittedName>
        <fullName evidence="16">TonB-dependent receptor</fullName>
    </submittedName>
</protein>
<feature type="domain" description="TonB-dependent receptor plug" evidence="15">
    <location>
        <begin position="43"/>
        <end position="150"/>
    </location>
</feature>
<dbReference type="InterPro" id="IPR039426">
    <property type="entry name" value="TonB-dep_rcpt-like"/>
</dbReference>
<dbReference type="Proteomes" id="UP000886188">
    <property type="component" value="Unassembled WGS sequence"/>
</dbReference>
<accession>A0A7V1GGF1</accession>
<dbReference type="PANTHER" id="PTHR32552:SF81">
    <property type="entry name" value="TONB-DEPENDENT OUTER MEMBRANE RECEPTOR"/>
    <property type="match status" value="1"/>
</dbReference>
<dbReference type="GO" id="GO:0009279">
    <property type="term" value="C:cell outer membrane"/>
    <property type="evidence" value="ECO:0007669"/>
    <property type="project" value="UniProtKB-SubCell"/>
</dbReference>
<dbReference type="CDD" id="cd01347">
    <property type="entry name" value="ligand_gated_channel"/>
    <property type="match status" value="1"/>
</dbReference>
<keyword evidence="4" id="KW-0410">Iron transport</keyword>
<feature type="signal peptide" evidence="13">
    <location>
        <begin position="1"/>
        <end position="18"/>
    </location>
</feature>
<evidence type="ECO:0000259" key="15">
    <source>
        <dbReference type="Pfam" id="PF07715"/>
    </source>
</evidence>
<dbReference type="AlphaFoldDB" id="A0A7V1GGF1"/>
<dbReference type="InterPro" id="IPR037066">
    <property type="entry name" value="Plug_dom_sf"/>
</dbReference>
<evidence type="ECO:0000256" key="6">
    <source>
        <dbReference type="ARBA" id="ARBA00023004"/>
    </source>
</evidence>
<evidence type="ECO:0000256" key="3">
    <source>
        <dbReference type="ARBA" id="ARBA00022452"/>
    </source>
</evidence>
<evidence type="ECO:0000256" key="2">
    <source>
        <dbReference type="ARBA" id="ARBA00022448"/>
    </source>
</evidence>
<comment type="caution">
    <text evidence="16">The sequence shown here is derived from an EMBL/GenBank/DDBJ whole genome shotgun (WGS) entry which is preliminary data.</text>
</comment>
<feature type="chain" id="PRO_5030524918" evidence="13">
    <location>
        <begin position="19"/>
        <end position="684"/>
    </location>
</feature>
<evidence type="ECO:0000256" key="4">
    <source>
        <dbReference type="ARBA" id="ARBA00022496"/>
    </source>
</evidence>
<sequence>MRSLVAIPLLLISTHALSQQKNTAIERITTTASRSEVNADPLPLVISSITKEQLDLIAPTHIEQVLKQVAGANVQHGNGQEYLPALRSPVLSGAGACGGLLTAEDGIPLRAAGFCNINELFEAHTEMAERVEVLKGPGSALYGSNAVHGVINVITPDTTYDEHLLGVDLGSYGYSRLKLRSGKDLGNQGVGINASVTRDSGYRDDESVVQEKLNVRHRYTSDKLSVTTGLSYSHLDQQTAGFIEGFESYKDDEIAQQNFDPDAFRTARSFRLWSKAQWQTAQDTLTITPYVRNQSMTFFKHFLPGTPLEENSQNGFGIQSLWQHDYSASLTLNLGLDSEYTRADFLQYQDEPTQGSAFLVATVPQGKHYDYDVNSTLLAPFISLDWQWQQLAISLGARFEQLNYDYSNNMLAGRTKEDGSECAMGGCRYSRPPSGENKFTNTSPKLGLSYQLSADNYLYANLSRGYRAPQAAELYQLQREQQVAELESETADNLEIGVKGQYQQLHYVLSAYAMNKQNVIFRDSDFFTINDGQTQHRGIELELDYQLTQSIKLALAASHAVHTYDYDQVLSGVNINGNDIDTAPRNIANLQANWQISNNTLVAIEWHHVSDYFTDPENLHSYAGHDLINLRGAWQLTERLKLTARINNLTDTAYAERADYTSFTGDRYFPGRPRNVMFSASYSW</sequence>